<evidence type="ECO:0000313" key="3">
    <source>
        <dbReference type="EMBL" id="MBB4632977.1"/>
    </source>
</evidence>
<name>A0A7W7F7U2_9SPHN</name>
<dbReference type="InterPro" id="IPR020471">
    <property type="entry name" value="AKR"/>
</dbReference>
<dbReference type="Pfam" id="PF00248">
    <property type="entry name" value="Aldo_ket_red"/>
    <property type="match status" value="1"/>
</dbReference>
<dbReference type="Gene3D" id="3.20.20.100">
    <property type="entry name" value="NADP-dependent oxidoreductase domain"/>
    <property type="match status" value="1"/>
</dbReference>
<dbReference type="InterPro" id="IPR050523">
    <property type="entry name" value="AKR_Detox_Biosynth"/>
</dbReference>
<keyword evidence="1" id="KW-0560">Oxidoreductase</keyword>
<dbReference type="RefSeq" id="WP_184070155.1">
    <property type="nucleotide sequence ID" value="NZ_JACHNZ010000031.1"/>
</dbReference>
<dbReference type="PANTHER" id="PTHR43364">
    <property type="entry name" value="NADH-SPECIFIC METHYLGLYOXAL REDUCTASE-RELATED"/>
    <property type="match status" value="1"/>
</dbReference>
<dbReference type="PANTHER" id="PTHR43364:SF6">
    <property type="entry name" value="OXIDOREDUCTASE-RELATED"/>
    <property type="match status" value="1"/>
</dbReference>
<keyword evidence="4" id="KW-1185">Reference proteome</keyword>
<evidence type="ECO:0000259" key="2">
    <source>
        <dbReference type="Pfam" id="PF00248"/>
    </source>
</evidence>
<dbReference type="EMBL" id="JACHNZ010000031">
    <property type="protein sequence ID" value="MBB4632977.1"/>
    <property type="molecule type" value="Genomic_DNA"/>
</dbReference>
<accession>A0A7W7F7U2</accession>
<dbReference type="GO" id="GO:0016491">
    <property type="term" value="F:oxidoreductase activity"/>
    <property type="evidence" value="ECO:0007669"/>
    <property type="project" value="UniProtKB-KW"/>
</dbReference>
<organism evidence="3 4">
    <name type="scientific">Sphingosinicella soli</name>
    <dbReference type="NCBI Taxonomy" id="333708"/>
    <lineage>
        <taxon>Bacteria</taxon>
        <taxon>Pseudomonadati</taxon>
        <taxon>Pseudomonadota</taxon>
        <taxon>Alphaproteobacteria</taxon>
        <taxon>Sphingomonadales</taxon>
        <taxon>Sphingosinicellaceae</taxon>
        <taxon>Sphingosinicella</taxon>
    </lineage>
</organism>
<dbReference type="InterPro" id="IPR023210">
    <property type="entry name" value="NADP_OxRdtase_dom"/>
</dbReference>
<dbReference type="AlphaFoldDB" id="A0A7W7F7U2"/>
<protein>
    <recommendedName>
        <fullName evidence="2">NADP-dependent oxidoreductase domain-containing protein</fullName>
    </recommendedName>
</protein>
<reference evidence="3 4" key="1">
    <citation type="submission" date="2020-08" db="EMBL/GenBank/DDBJ databases">
        <title>Genomic Encyclopedia of Type Strains, Phase IV (KMG-IV): sequencing the most valuable type-strain genomes for metagenomic binning, comparative biology and taxonomic classification.</title>
        <authorList>
            <person name="Goeker M."/>
        </authorList>
    </citation>
    <scope>NUCLEOTIDE SEQUENCE [LARGE SCALE GENOMIC DNA]</scope>
    <source>
        <strain evidence="3 4">DSM 17328</strain>
    </source>
</reference>
<dbReference type="GO" id="GO:0005829">
    <property type="term" value="C:cytosol"/>
    <property type="evidence" value="ECO:0007669"/>
    <property type="project" value="UniProtKB-ARBA"/>
</dbReference>
<dbReference type="FunFam" id="3.20.20.100:FF:000004">
    <property type="entry name" value="Oxidoreductase, aldo/keto reductase"/>
    <property type="match status" value="1"/>
</dbReference>
<dbReference type="CDD" id="cd19081">
    <property type="entry name" value="AKR_AKR9C1"/>
    <property type="match status" value="1"/>
</dbReference>
<proteinExistence type="predicted"/>
<gene>
    <name evidence="3" type="ORF">GGQ98_002606</name>
</gene>
<comment type="caution">
    <text evidence="3">The sequence shown here is derived from an EMBL/GenBank/DDBJ whole genome shotgun (WGS) entry which is preliminary data.</text>
</comment>
<dbReference type="PRINTS" id="PR00069">
    <property type="entry name" value="ALDKETRDTASE"/>
</dbReference>
<sequence>MKQRMLGASGLSVAPIMLGGNVFGWTADETTSFAVLDAFAEGGGDFIDTADVYSLWAPGHSGGESEAVIGKWLAARENRSRMVIATKVGLLDGEGGTGLRASRIAAACDASLRRLQTDVIDVYFAHKDDPETPLEETLGAFDALVKAGKVRAIGASNYSAQRFAEALAISDRNGWARFTVMQPNYNLLNRTEYEGALQRIAIDENIGVVPYYGLASGYLTGKYRTAADLTGPRAEAATAYFEGDGPAMLAVMDAVAAETGASLAAIALAWSMAQPGITAPIASASRPEQVAELIAAATLTLSVEQLARLTTASRLMDRLEDIELAEIVRARANETPVEVSLDDL</sequence>
<dbReference type="SUPFAM" id="SSF51430">
    <property type="entry name" value="NAD(P)-linked oxidoreductase"/>
    <property type="match status" value="1"/>
</dbReference>
<evidence type="ECO:0000313" key="4">
    <source>
        <dbReference type="Proteomes" id="UP000566324"/>
    </source>
</evidence>
<dbReference type="Proteomes" id="UP000566324">
    <property type="component" value="Unassembled WGS sequence"/>
</dbReference>
<dbReference type="InterPro" id="IPR036812">
    <property type="entry name" value="NAD(P)_OxRdtase_dom_sf"/>
</dbReference>
<feature type="domain" description="NADP-dependent oxidoreductase" evidence="2">
    <location>
        <begin position="15"/>
        <end position="311"/>
    </location>
</feature>
<evidence type="ECO:0000256" key="1">
    <source>
        <dbReference type="ARBA" id="ARBA00023002"/>
    </source>
</evidence>